<dbReference type="EMBL" id="MTAC01000014">
    <property type="protein sequence ID" value="OSI34684.1"/>
    <property type="molecule type" value="Genomic_DNA"/>
</dbReference>
<feature type="non-terminal residue" evidence="1">
    <location>
        <position position="1"/>
    </location>
</feature>
<gene>
    <name evidence="1" type="ORF">BV913_06580</name>
</gene>
<protein>
    <submittedName>
        <fullName evidence="1">Uncharacterized protein</fullName>
    </submittedName>
</protein>
<organism evidence="1 2">
    <name type="scientific">Neisseria dumasiana</name>
    <dbReference type="NCBI Taxonomy" id="1931275"/>
    <lineage>
        <taxon>Bacteria</taxon>
        <taxon>Pseudomonadati</taxon>
        <taxon>Pseudomonadota</taxon>
        <taxon>Betaproteobacteria</taxon>
        <taxon>Neisseriales</taxon>
        <taxon>Neisseriaceae</taxon>
        <taxon>Neisseria</taxon>
    </lineage>
</organism>
<name>A0ABX3WKT4_9NEIS</name>
<sequence length="168" mass="20082">LKIKFEAQKKNLFEILKNPNFFCGGFNLSNYSITFNKNEAQDLYETQDPDYAIYSSYPDLLEDRTPLTYLFEGMSVEEEEKAEYLWKDYKKELWDLIILQQKEKKDLFPDEFTDFVYNDFLTFAAYRIFSQQKDEFIEQQIEVYQNGGFPCGWKGEYPNGEMVVYSPK</sequence>
<evidence type="ECO:0000313" key="2">
    <source>
        <dbReference type="Proteomes" id="UP000193346"/>
    </source>
</evidence>
<accession>A0ABX3WKT4</accession>
<keyword evidence="2" id="KW-1185">Reference proteome</keyword>
<comment type="caution">
    <text evidence="1">The sequence shown here is derived from an EMBL/GenBank/DDBJ whole genome shotgun (WGS) entry which is preliminary data.</text>
</comment>
<dbReference type="Proteomes" id="UP000193346">
    <property type="component" value="Unassembled WGS sequence"/>
</dbReference>
<reference evidence="1 2" key="1">
    <citation type="submission" date="2017-01" db="EMBL/GenBank/DDBJ databases">
        <authorList>
            <person name="Wolfgang W.J."/>
            <person name="Cole J."/>
            <person name="Wroblewski D."/>
            <person name="Mcginnis J."/>
            <person name="Musser K.A."/>
        </authorList>
    </citation>
    <scope>NUCLEOTIDE SEQUENCE [LARGE SCALE GENOMIC DNA]</scope>
    <source>
        <strain evidence="1 2">93087</strain>
    </source>
</reference>
<proteinExistence type="predicted"/>
<evidence type="ECO:0000313" key="1">
    <source>
        <dbReference type="EMBL" id="OSI34684.1"/>
    </source>
</evidence>